<gene>
    <name evidence="2" type="ORF">LSH36_725g00046</name>
</gene>
<evidence type="ECO:0000313" key="2">
    <source>
        <dbReference type="EMBL" id="KAK2144847.1"/>
    </source>
</evidence>
<organism evidence="2 3">
    <name type="scientific">Paralvinella palmiformis</name>
    <dbReference type="NCBI Taxonomy" id="53620"/>
    <lineage>
        <taxon>Eukaryota</taxon>
        <taxon>Metazoa</taxon>
        <taxon>Spiralia</taxon>
        <taxon>Lophotrochozoa</taxon>
        <taxon>Annelida</taxon>
        <taxon>Polychaeta</taxon>
        <taxon>Sedentaria</taxon>
        <taxon>Canalipalpata</taxon>
        <taxon>Terebellida</taxon>
        <taxon>Terebelliformia</taxon>
        <taxon>Alvinellidae</taxon>
        <taxon>Paralvinella</taxon>
    </lineage>
</organism>
<feature type="region of interest" description="Disordered" evidence="1">
    <location>
        <begin position="102"/>
        <end position="183"/>
    </location>
</feature>
<dbReference type="Proteomes" id="UP001208570">
    <property type="component" value="Unassembled WGS sequence"/>
</dbReference>
<proteinExistence type="predicted"/>
<evidence type="ECO:0000256" key="1">
    <source>
        <dbReference type="SAM" id="MobiDB-lite"/>
    </source>
</evidence>
<dbReference type="EMBL" id="JAODUP010000725">
    <property type="protein sequence ID" value="KAK2144847.1"/>
    <property type="molecule type" value="Genomic_DNA"/>
</dbReference>
<comment type="caution">
    <text evidence="2">The sequence shown here is derived from an EMBL/GenBank/DDBJ whole genome shotgun (WGS) entry which is preliminary data.</text>
</comment>
<evidence type="ECO:0000313" key="3">
    <source>
        <dbReference type="Proteomes" id="UP001208570"/>
    </source>
</evidence>
<reference evidence="2" key="1">
    <citation type="journal article" date="2023" name="Mol. Biol. Evol.">
        <title>Third-Generation Sequencing Reveals the Adaptive Role of the Epigenome in Three Deep-Sea Polychaetes.</title>
        <authorList>
            <person name="Perez M."/>
            <person name="Aroh O."/>
            <person name="Sun Y."/>
            <person name="Lan Y."/>
            <person name="Juniper S.K."/>
            <person name="Young C.R."/>
            <person name="Angers B."/>
            <person name="Qian P.Y."/>
        </authorList>
    </citation>
    <scope>NUCLEOTIDE SEQUENCE</scope>
    <source>
        <strain evidence="2">P08H-3</strain>
    </source>
</reference>
<dbReference type="AlphaFoldDB" id="A0AAD9MT54"/>
<protein>
    <submittedName>
        <fullName evidence="2">Uncharacterized protein</fullName>
    </submittedName>
</protein>
<keyword evidence="3" id="KW-1185">Reference proteome</keyword>
<sequence length="225" mass="25588">MTSPPSYNQSNAIVIDRPMTSLIDGPPPTYEESLGHRLARDDRITIQETSFVQNTISTQHSVNPDLTRSENDPDRWESAFELNNISDPEPICEIINEAFDEDDVGVIPIDPDESRDHTYNGNQTCESQRSRSLENVLSRSSASLNDDCLDPSSKNANSCEREYSQSEMRSQNGQRKRQTRERLSKSYDDILSTKIFQIIGCCYETVEKDVIFGIIIVYKKLSRIV</sequence>
<feature type="compositionally biased region" description="Polar residues" evidence="1">
    <location>
        <begin position="133"/>
        <end position="144"/>
    </location>
</feature>
<name>A0AAD9MT54_9ANNE</name>
<accession>A0AAD9MT54</accession>